<keyword evidence="1" id="KW-0812">Transmembrane</keyword>
<reference evidence="2" key="1">
    <citation type="submission" date="2016-06" db="UniProtKB">
        <authorList>
            <consortium name="WormBaseParasite"/>
        </authorList>
    </citation>
    <scope>IDENTIFICATION</scope>
</reference>
<dbReference type="Pfam" id="PF04716">
    <property type="entry name" value="ETC_C1_NDUFA5"/>
    <property type="match status" value="1"/>
</dbReference>
<sequence>LLQRRYMVSHAVRLESANMQSLDPANYYRTKKCRSALDNHSKQSSCGMIDLMPEDSGYRKHTTEIVRARLQAISDINKLEKTIDCGQIEEVIVQVRYPMFVIIRCLCVFSVTLMLLRNDFA</sequence>
<keyword evidence="1" id="KW-1133">Transmembrane helix</keyword>
<protein>
    <submittedName>
        <fullName evidence="2">PHM7_ext domain-containing protein</fullName>
    </submittedName>
</protein>
<organism evidence="2">
    <name type="scientific">Echinostoma caproni</name>
    <dbReference type="NCBI Taxonomy" id="27848"/>
    <lineage>
        <taxon>Eukaryota</taxon>
        <taxon>Metazoa</taxon>
        <taxon>Spiralia</taxon>
        <taxon>Lophotrochozoa</taxon>
        <taxon>Platyhelminthes</taxon>
        <taxon>Trematoda</taxon>
        <taxon>Digenea</taxon>
        <taxon>Plagiorchiida</taxon>
        <taxon>Echinostomata</taxon>
        <taxon>Echinostomatoidea</taxon>
        <taxon>Echinostomatidae</taxon>
        <taxon>Echinostoma</taxon>
    </lineage>
</organism>
<evidence type="ECO:0000313" key="2">
    <source>
        <dbReference type="WBParaSite" id="ECPE_0001587601-mRNA-1"/>
    </source>
</evidence>
<dbReference type="GO" id="GO:0022904">
    <property type="term" value="P:respiratory electron transport chain"/>
    <property type="evidence" value="ECO:0007669"/>
    <property type="project" value="InterPro"/>
</dbReference>
<keyword evidence="1" id="KW-0472">Membrane</keyword>
<name>A0A183B9F1_9TREM</name>
<dbReference type="InterPro" id="IPR006806">
    <property type="entry name" value="NDUFA5"/>
</dbReference>
<dbReference type="WBParaSite" id="ECPE_0001587601-mRNA-1">
    <property type="protein sequence ID" value="ECPE_0001587601-mRNA-1"/>
    <property type="gene ID" value="ECPE_0001587601"/>
</dbReference>
<dbReference type="AlphaFoldDB" id="A0A183B9F1"/>
<proteinExistence type="predicted"/>
<accession>A0A183B9F1</accession>
<evidence type="ECO:0000256" key="1">
    <source>
        <dbReference type="SAM" id="Phobius"/>
    </source>
</evidence>
<feature type="transmembrane region" description="Helical" evidence="1">
    <location>
        <begin position="97"/>
        <end position="116"/>
    </location>
</feature>